<gene>
    <name evidence="4" type="primary">sctI</name>
    <name evidence="3" type="ORF">DN310_09490</name>
    <name evidence="2" type="ORF">DPA05_01510</name>
    <name evidence="1" type="ORF">FNI14_24155</name>
    <name evidence="4" type="ORF">JMJ86_03565</name>
</gene>
<dbReference type="GO" id="GO:0030254">
    <property type="term" value="P:protein secretion by the type III secretion system"/>
    <property type="evidence" value="ECO:0007669"/>
    <property type="project" value="InterPro"/>
</dbReference>
<sequence>MSFIQNINEMTTNVINKEKGESLQPSPSAESAAQFLDQLLPKTAAIASPEQVLIEEIKKRHLTTMNTNLSLDTLSAGGLSPENLIDLQKTVLNANINIDVVSKFASLLSTSITKLVSVQ</sequence>
<evidence type="ECO:0000313" key="4">
    <source>
        <dbReference type="EMBL" id="QXX17016.1"/>
    </source>
</evidence>
<dbReference type="EMBL" id="AAIVAV010000008">
    <property type="protein sequence ID" value="ECI4009555.1"/>
    <property type="molecule type" value="Genomic_DNA"/>
</dbReference>
<dbReference type="STRING" id="1243604.LFZ48_14130"/>
<dbReference type="NCBIfam" id="TIGR02497">
    <property type="entry name" value="yscI_hrpB_dom"/>
    <property type="match status" value="1"/>
</dbReference>
<dbReference type="EMBL" id="AAIAJV010000046">
    <property type="protein sequence ID" value="ECC1608996.1"/>
    <property type="molecule type" value="Genomic_DNA"/>
</dbReference>
<dbReference type="EMBL" id="CP079836">
    <property type="protein sequence ID" value="QXX17016.1"/>
    <property type="molecule type" value="Genomic_DNA"/>
</dbReference>
<accession>A0A344QXJ8</accession>
<dbReference type="AlphaFoldDB" id="A0A344QXJ8"/>
<protein>
    <submittedName>
        <fullName evidence="1">EscI/YscI/HrpB family type III secretion system inner rod protein</fullName>
    </submittedName>
    <submittedName>
        <fullName evidence="4">Type III secretion system inner rod subunit SctI</fullName>
    </submittedName>
</protein>
<dbReference type="Proteomes" id="UP000839598">
    <property type="component" value="Unassembled WGS sequence"/>
</dbReference>
<dbReference type="Proteomes" id="UP000839852">
    <property type="component" value="Unassembled WGS sequence"/>
</dbReference>
<dbReference type="EMBL" id="AAIIOQ010000001">
    <property type="protein sequence ID" value="ECE6358405.1"/>
    <property type="molecule type" value="Genomic_DNA"/>
</dbReference>
<evidence type="ECO:0000313" key="3">
    <source>
        <dbReference type="EMBL" id="ECI4009555.1"/>
    </source>
</evidence>
<reference evidence="1" key="1">
    <citation type="submission" date="2019-07" db="EMBL/GenBank/DDBJ databases">
        <authorList>
            <person name="Ashton P.M."/>
            <person name="Dallman T."/>
            <person name="Nair S."/>
            <person name="De Pinna E."/>
            <person name="Peters T."/>
            <person name="Grant K."/>
        </authorList>
    </citation>
    <scope>NUCLEOTIDE SEQUENCE</scope>
    <source>
        <strain evidence="3">275803</strain>
        <strain evidence="2">319688</strain>
        <strain evidence="1">646013</strain>
    </source>
</reference>
<evidence type="ECO:0000313" key="1">
    <source>
        <dbReference type="EMBL" id="ECC1608996.1"/>
    </source>
</evidence>
<name>A0A344QXJ8_SALER</name>
<organism evidence="1">
    <name type="scientific">Salmonella enterica subsp. salamae</name>
    <dbReference type="NCBI Taxonomy" id="59202"/>
    <lineage>
        <taxon>Bacteria</taxon>
        <taxon>Pseudomonadati</taxon>
        <taxon>Pseudomonadota</taxon>
        <taxon>Gammaproteobacteria</taxon>
        <taxon>Enterobacterales</taxon>
        <taxon>Enterobacteriaceae</taxon>
        <taxon>Salmonella</taxon>
    </lineage>
</organism>
<reference evidence="4" key="2">
    <citation type="submission" date="2021-07" db="EMBL/GenBank/DDBJ databases">
        <title>Whole-Genome Sequences of non-enterica strains of Salmonella enterica isolated from poultry houses.</title>
        <authorList>
            <person name="Lamas A."/>
            <person name="Regal P."/>
            <person name="Miranda J.M."/>
            <person name="Vazquez B."/>
            <person name="Cepeda A."/>
            <person name="Franco C.M."/>
        </authorList>
    </citation>
    <scope>NUCLEOTIDE SEQUENCE</scope>
    <source>
        <strain evidence="4">LHICA_SA1</strain>
    </source>
</reference>
<evidence type="ECO:0000313" key="2">
    <source>
        <dbReference type="EMBL" id="ECE6358405.1"/>
    </source>
</evidence>
<proteinExistence type="predicted"/>
<dbReference type="InterPro" id="IPR012670">
    <property type="entry name" value="T3SS_YscI/HrpB"/>
</dbReference>